<dbReference type="NCBIfam" id="TIGR01244">
    <property type="entry name" value="TIGR01244 family sulfur transferase"/>
    <property type="match status" value="1"/>
</dbReference>
<comment type="caution">
    <text evidence="2">The sequence shown here is derived from an EMBL/GenBank/DDBJ whole genome shotgun (WGS) entry which is preliminary data.</text>
</comment>
<keyword evidence="3" id="KW-1185">Reference proteome</keyword>
<dbReference type="RefSeq" id="WP_096343716.1">
    <property type="nucleotide sequence ID" value="NZ_NWMW01000002.1"/>
</dbReference>
<evidence type="ECO:0000259" key="1">
    <source>
        <dbReference type="Pfam" id="PF04273"/>
    </source>
</evidence>
<dbReference type="InterPro" id="IPR029021">
    <property type="entry name" value="Prot-tyrosine_phosphatase-like"/>
</dbReference>
<dbReference type="GO" id="GO:0016787">
    <property type="term" value="F:hydrolase activity"/>
    <property type="evidence" value="ECO:0007669"/>
    <property type="project" value="InterPro"/>
</dbReference>
<name>A0A2A4B2Q0_9SPHN</name>
<protein>
    <submittedName>
        <fullName evidence="2">TIGR01244 family phosphatase</fullName>
    </submittedName>
</protein>
<evidence type="ECO:0000313" key="3">
    <source>
        <dbReference type="Proteomes" id="UP000218366"/>
    </source>
</evidence>
<dbReference type="AlphaFoldDB" id="A0A2A4B2Q0"/>
<dbReference type="Proteomes" id="UP000218366">
    <property type="component" value="Unassembled WGS sequence"/>
</dbReference>
<dbReference type="Gene3D" id="3.90.190.10">
    <property type="entry name" value="Protein tyrosine phosphatase superfamily"/>
    <property type="match status" value="1"/>
</dbReference>
<dbReference type="SUPFAM" id="SSF52799">
    <property type="entry name" value="(Phosphotyrosine protein) phosphatases II"/>
    <property type="match status" value="1"/>
</dbReference>
<feature type="domain" description="Beta-lactamase hydrolase-like protein phosphatase-like" evidence="1">
    <location>
        <begin position="3"/>
        <end position="111"/>
    </location>
</feature>
<evidence type="ECO:0000313" key="2">
    <source>
        <dbReference type="EMBL" id="PCD02337.1"/>
    </source>
</evidence>
<proteinExistence type="predicted"/>
<dbReference type="EMBL" id="NWMW01000002">
    <property type="protein sequence ID" value="PCD02337.1"/>
    <property type="molecule type" value="Genomic_DNA"/>
</dbReference>
<gene>
    <name evidence="2" type="ORF">COC42_12935</name>
</gene>
<dbReference type="Pfam" id="PF04273">
    <property type="entry name" value="BLH_phosphatase"/>
    <property type="match status" value="1"/>
</dbReference>
<dbReference type="InterPro" id="IPR005939">
    <property type="entry name" value="BLH_phosphatase-like"/>
</dbReference>
<sequence>MPDIRRIDDQISVAPQLLPEELAEVAALGFKAVVNNRPDDEEPGQPSDVAMREAAEAAGLAYTAIPITHAGFSHPQIDAMAAALKAADGPVLAYCRSGTRSCNLWALSAAKAGGDPEAITEKGAEAGYSLTGLRPMLDALSGRA</sequence>
<dbReference type="OrthoDB" id="9805710at2"/>
<organism evidence="2 3">
    <name type="scientific">Sphingomonas spermidinifaciens</name>
    <dbReference type="NCBI Taxonomy" id="1141889"/>
    <lineage>
        <taxon>Bacteria</taxon>
        <taxon>Pseudomonadati</taxon>
        <taxon>Pseudomonadota</taxon>
        <taxon>Alphaproteobacteria</taxon>
        <taxon>Sphingomonadales</taxon>
        <taxon>Sphingomonadaceae</taxon>
        <taxon>Sphingomonas</taxon>
    </lineage>
</organism>
<reference evidence="2 3" key="1">
    <citation type="submission" date="2017-09" db="EMBL/GenBank/DDBJ databases">
        <title>Sphingomonas spermidinifaciens 9NM-10, whole genome shotgun sequence.</title>
        <authorList>
            <person name="Feng G."/>
            <person name="Zhu H."/>
        </authorList>
    </citation>
    <scope>NUCLEOTIDE SEQUENCE [LARGE SCALE GENOMIC DNA]</scope>
    <source>
        <strain evidence="2 3">9NM-10</strain>
    </source>
</reference>
<accession>A0A2A4B2Q0</accession>